<dbReference type="GO" id="GO:0051537">
    <property type="term" value="F:2 iron, 2 sulfur cluster binding"/>
    <property type="evidence" value="ECO:0007669"/>
    <property type="project" value="UniProtKB-KW"/>
</dbReference>
<proteinExistence type="predicted"/>
<evidence type="ECO:0000313" key="9">
    <source>
        <dbReference type="EMBL" id="EGK71564.1"/>
    </source>
</evidence>
<evidence type="ECO:0000313" key="10">
    <source>
        <dbReference type="Proteomes" id="UP000005019"/>
    </source>
</evidence>
<dbReference type="CDD" id="cd00029">
    <property type="entry name" value="C1"/>
    <property type="match status" value="1"/>
</dbReference>
<gene>
    <name evidence="9" type="ORF">METUNv1_02068</name>
</gene>
<accession>F5RCR3</accession>
<feature type="domain" description="Dimethylamine monooxygenase subunit DmmA-like N-terminal" evidence="8">
    <location>
        <begin position="5"/>
        <end position="125"/>
    </location>
</feature>
<keyword evidence="2" id="KW-0001">2Fe-2S</keyword>
<keyword evidence="6" id="KW-0411">Iron-sulfur</keyword>
<dbReference type="RefSeq" id="WP_008061352.1">
    <property type="nucleotide sequence ID" value="NZ_AFHG01000049.1"/>
</dbReference>
<reference evidence="9 10" key="1">
    <citation type="journal article" date="2011" name="J. Bacteriol.">
        <title>Genome sequence of Methyloversatilis universalis FAM5T, a methylotrophic representative of the order Rhodocyclales.</title>
        <authorList>
            <person name="Kittichotirat W."/>
            <person name="Good N.M."/>
            <person name="Hall R."/>
            <person name="Bringel F."/>
            <person name="Lajus A."/>
            <person name="Medigue C."/>
            <person name="Smalley N.E."/>
            <person name="Beck D."/>
            <person name="Bumgarner R."/>
            <person name="Vuilleumier S."/>
            <person name="Kalyuzhnaya M.G."/>
        </authorList>
    </citation>
    <scope>NUCLEOTIDE SEQUENCE [LARGE SCALE GENOMIC DNA]</scope>
    <source>
        <strain evidence="10">ATCC BAA-1314 / JCM 13912 / FAM5</strain>
    </source>
</reference>
<dbReference type="AlphaFoldDB" id="F5RCR3"/>
<name>F5RCR3_METUF</name>
<organism evidence="9 10">
    <name type="scientific">Methyloversatilis universalis (strain ATCC BAA-1314 / DSM 25237 / JCM 13912 / CCUG 52030 / FAM5)</name>
    <dbReference type="NCBI Taxonomy" id="1000565"/>
    <lineage>
        <taxon>Bacteria</taxon>
        <taxon>Pseudomonadati</taxon>
        <taxon>Pseudomonadota</taxon>
        <taxon>Betaproteobacteria</taxon>
        <taxon>Nitrosomonadales</taxon>
        <taxon>Sterolibacteriaceae</taxon>
        <taxon>Methyloversatilis</taxon>
    </lineage>
</organism>
<dbReference type="OrthoDB" id="6955242at2"/>
<evidence type="ECO:0000256" key="2">
    <source>
        <dbReference type="ARBA" id="ARBA00022714"/>
    </source>
</evidence>
<evidence type="ECO:0000256" key="3">
    <source>
        <dbReference type="ARBA" id="ARBA00022723"/>
    </source>
</evidence>
<evidence type="ECO:0000256" key="6">
    <source>
        <dbReference type="ARBA" id="ARBA00023014"/>
    </source>
</evidence>
<dbReference type="STRING" id="1000565.METUNv1_02068"/>
<dbReference type="InterPro" id="IPR048037">
    <property type="entry name" value="DmmA-like_C"/>
</dbReference>
<comment type="caution">
    <text evidence="9">The sequence shown here is derived from an EMBL/GenBank/DDBJ whole genome shotgun (WGS) entry which is preliminary data.</text>
</comment>
<evidence type="ECO:0000256" key="1">
    <source>
        <dbReference type="ARBA" id="ARBA00022630"/>
    </source>
</evidence>
<evidence type="ECO:0000256" key="4">
    <source>
        <dbReference type="ARBA" id="ARBA00023002"/>
    </source>
</evidence>
<evidence type="ECO:0000259" key="7">
    <source>
        <dbReference type="Pfam" id="PF22289"/>
    </source>
</evidence>
<dbReference type="Pfam" id="PF22290">
    <property type="entry name" value="DmmA-like_N"/>
    <property type="match status" value="1"/>
</dbReference>
<dbReference type="eggNOG" id="ENOG502Z8T2">
    <property type="taxonomic scope" value="Bacteria"/>
</dbReference>
<keyword evidence="10" id="KW-1185">Reference proteome</keyword>
<keyword evidence="3" id="KW-0479">Metal-binding</keyword>
<evidence type="ECO:0000256" key="5">
    <source>
        <dbReference type="ARBA" id="ARBA00023004"/>
    </source>
</evidence>
<feature type="domain" description="Dimethylamine monooxygenase subunit DmmA-like C-terminal" evidence="7">
    <location>
        <begin position="137"/>
        <end position="178"/>
    </location>
</feature>
<dbReference type="GO" id="GO:0016491">
    <property type="term" value="F:oxidoreductase activity"/>
    <property type="evidence" value="ECO:0007669"/>
    <property type="project" value="UniProtKB-KW"/>
</dbReference>
<dbReference type="EMBL" id="AFHG01000049">
    <property type="protein sequence ID" value="EGK71564.1"/>
    <property type="molecule type" value="Genomic_DNA"/>
</dbReference>
<dbReference type="GO" id="GO:0046872">
    <property type="term" value="F:metal ion binding"/>
    <property type="evidence" value="ECO:0007669"/>
    <property type="project" value="UniProtKB-KW"/>
</dbReference>
<dbReference type="Pfam" id="PF22289">
    <property type="entry name" value="DmmA-like_C"/>
    <property type="match status" value="1"/>
</dbReference>
<dbReference type="InterPro" id="IPR054582">
    <property type="entry name" value="DmmA-like_N"/>
</dbReference>
<keyword evidence="4" id="KW-0560">Oxidoreductase</keyword>
<keyword evidence="5" id="KW-0408">Iron</keyword>
<dbReference type="NCBIfam" id="NF041259">
    <property type="entry name" value="mono_DmmA_fam"/>
    <property type="match status" value="1"/>
</dbReference>
<keyword evidence="1" id="KW-0285">Flavoprotein</keyword>
<sequence>MSTPAIKSQPIYAELEWDRTGTHHILFVSAEDAALAQRLLSNPPGGTLTVVHLRPADDSRSAWSQNLPDTALYLETHTLAEALEVLRDAFYVAQMGTRIYLAGAEDAIWQASQLADTFGVSRDEIRHAQLGTKARPVFCVHCRTITRGVHTNIVSCSGCGRSLFVRDHFSRRLGAYMGFQIDAEVPGEVPAAEVVYP</sequence>
<protein>
    <submittedName>
        <fullName evidence="9">Uncharacterized protein</fullName>
    </submittedName>
</protein>
<dbReference type="Proteomes" id="UP000005019">
    <property type="component" value="Unassembled WGS sequence"/>
</dbReference>
<evidence type="ECO:0000259" key="8">
    <source>
        <dbReference type="Pfam" id="PF22290"/>
    </source>
</evidence>